<reference evidence="1" key="1">
    <citation type="journal article" date="2013" name="Nat. Commun.">
        <title>Whole-genome sequencing of Oryza brachyantha reveals mechanisms underlying Oryza genome evolution.</title>
        <authorList>
            <person name="Chen J."/>
            <person name="Huang Q."/>
            <person name="Gao D."/>
            <person name="Wang J."/>
            <person name="Lang Y."/>
            <person name="Liu T."/>
            <person name="Li B."/>
            <person name="Bai Z."/>
            <person name="Luis Goicoechea J."/>
            <person name="Liang C."/>
            <person name="Chen C."/>
            <person name="Zhang W."/>
            <person name="Sun S."/>
            <person name="Liao Y."/>
            <person name="Zhang X."/>
            <person name="Yang L."/>
            <person name="Song C."/>
            <person name="Wang M."/>
            <person name="Shi J."/>
            <person name="Liu G."/>
            <person name="Liu J."/>
            <person name="Zhou H."/>
            <person name="Zhou W."/>
            <person name="Yu Q."/>
            <person name="An N."/>
            <person name="Chen Y."/>
            <person name="Cai Q."/>
            <person name="Wang B."/>
            <person name="Liu B."/>
            <person name="Min J."/>
            <person name="Huang Y."/>
            <person name="Wu H."/>
            <person name="Li Z."/>
            <person name="Zhang Y."/>
            <person name="Yin Y."/>
            <person name="Song W."/>
            <person name="Jiang J."/>
            <person name="Jackson S.A."/>
            <person name="Wing R.A."/>
            <person name="Wang J."/>
            <person name="Chen M."/>
        </authorList>
    </citation>
    <scope>NUCLEOTIDE SEQUENCE [LARGE SCALE GENOMIC DNA]</scope>
    <source>
        <strain evidence="1">cv. IRGC 101232</strain>
    </source>
</reference>
<dbReference type="Gramene" id="OB07G12620.1">
    <property type="protein sequence ID" value="OB07G12620.1"/>
    <property type="gene ID" value="OB07G12620"/>
</dbReference>
<sequence length="285" mass="30504">MQLVGANEGAVQSVRHAAGQLHGGLRLHLAGVHHHQLRPAALLVVHEAQHVAVVLGAGVGARHEAWLAAVPAFPVDQLLHRAGLEVDLREARHARPWLGDGEVGVPRLPAEQLPVHHAGLEVHLVGLAQHGAPPGLARARVEADLREHAAEALVRGRLVEHGVRRRHAGADHHDLAGGVVLPRVPEVEAEAVGDLHPPELRCVGGALREHAEPRRLVLVVHHRRAAAHHLLELEHDLLVRDDGIVLGDGEVVDHRRRVDGDVDVGGLAAVGGEVEVLEVRLGHDI</sequence>
<dbReference type="EnsemblPlants" id="OB07G12620.1">
    <property type="protein sequence ID" value="OB07G12620.1"/>
    <property type="gene ID" value="OB07G12620"/>
</dbReference>
<proteinExistence type="predicted"/>
<organism evidence="1">
    <name type="scientific">Oryza brachyantha</name>
    <name type="common">malo sina</name>
    <dbReference type="NCBI Taxonomy" id="4533"/>
    <lineage>
        <taxon>Eukaryota</taxon>
        <taxon>Viridiplantae</taxon>
        <taxon>Streptophyta</taxon>
        <taxon>Embryophyta</taxon>
        <taxon>Tracheophyta</taxon>
        <taxon>Spermatophyta</taxon>
        <taxon>Magnoliopsida</taxon>
        <taxon>Liliopsida</taxon>
        <taxon>Poales</taxon>
        <taxon>Poaceae</taxon>
        <taxon>BOP clade</taxon>
        <taxon>Oryzoideae</taxon>
        <taxon>Oryzeae</taxon>
        <taxon>Oryzinae</taxon>
        <taxon>Oryza</taxon>
    </lineage>
</organism>
<dbReference type="Proteomes" id="UP000006038">
    <property type="component" value="Chromosome 7"/>
</dbReference>
<name>J3MIN0_ORYBR</name>
<reference evidence="1" key="2">
    <citation type="submission" date="2013-04" db="UniProtKB">
        <authorList>
            <consortium name="EnsemblPlants"/>
        </authorList>
    </citation>
    <scope>IDENTIFICATION</scope>
</reference>
<keyword evidence="2" id="KW-1185">Reference proteome</keyword>
<dbReference type="HOGENOM" id="CLU_978561_0_0_1"/>
<protein>
    <submittedName>
        <fullName evidence="1">Uncharacterized protein</fullName>
    </submittedName>
</protein>
<evidence type="ECO:0000313" key="1">
    <source>
        <dbReference type="EnsemblPlants" id="OB07G12620.1"/>
    </source>
</evidence>
<dbReference type="AlphaFoldDB" id="J3MIN0"/>
<dbReference type="eggNOG" id="ENOG502R5UF">
    <property type="taxonomic scope" value="Eukaryota"/>
</dbReference>
<accession>J3MIN0</accession>
<evidence type="ECO:0000313" key="2">
    <source>
        <dbReference type="Proteomes" id="UP000006038"/>
    </source>
</evidence>